<dbReference type="GO" id="GO:0005794">
    <property type="term" value="C:Golgi apparatus"/>
    <property type="evidence" value="ECO:0007669"/>
    <property type="project" value="TreeGrafter"/>
</dbReference>
<evidence type="ECO:0000256" key="3">
    <source>
        <dbReference type="ARBA" id="ARBA00022707"/>
    </source>
</evidence>
<sequence>MGMNVSRQVDLAENEYLKRFVGRDHVPAYNDDFWNSFLQYHINLPTNSQEQLSLDSRLESLCQSFIAHNLSSGNFGSLVNVFLVKVSELLALSDAESTVHIWQAFNALFIIRCLVKYMIETGSEYQLLQHFEALPVQSQDDGEVVEQGSEAVTVAVTGETRTALAKLIDGTKFETFLEALVNIIVVIPVKEFTYHLHLEAVNCLIVLLSVSQFTQQGTEKSTIFRTIYKCQHANTLMSALLHFLSRMTQVPATMFGFGSGGSFVFGIAESLWSILTFARKQPDVLTAHDLPAAFKDHYPLANQSLLLILILTNHYTTKDNPYRVSLFGCADSQGAADSSASSKEPEQAVTFKIDFSSLYNTLCRIVTIDQTTLLLYLLLHRNQRFYKYVMAQQNLQQLVIPILQTLYNAPDSTSHHIYMSLIVLLILSEDDNFNKSVHEIILKNITWYTERSISEISLGGLLILVVIRTIQYNMLKMRDKYLHTNCLAALANMSGQFRSLHPYVAQRLVSLFETLAKKHARLDQQLRQPAAVAANGDASAAVAVPIVAGSNPDDMDLSVLEEVLRMVLEILNSCLSHQLVYCPNLVYTLLYKRNVFEAFRSHSAFQDIIQNIDMVVGFFSSRLVRVQDQRGELGVNEVLEVISKGASQWSSDRLRKFPDLKFKYVEEDAPEEFFIPYVWTLVCKAGCVHFSSESIRGVTTEIGC</sequence>
<protein>
    <recommendedName>
        <fullName evidence="2">Dymeclin</fullName>
    </recommendedName>
</protein>
<evidence type="ECO:0000256" key="2">
    <source>
        <dbReference type="ARBA" id="ARBA00015736"/>
    </source>
</evidence>
<dbReference type="InterPro" id="IPR019142">
    <property type="entry name" value="Dymeclin"/>
</dbReference>
<evidence type="ECO:0000256" key="4">
    <source>
        <dbReference type="ARBA" id="ARBA00023288"/>
    </source>
</evidence>
<keyword evidence="3" id="KW-0519">Myristate</keyword>
<reference evidence="5" key="1">
    <citation type="submission" date="2021-05" db="EMBL/GenBank/DDBJ databases">
        <authorList>
            <person name="Alioto T."/>
            <person name="Alioto T."/>
            <person name="Gomez Garrido J."/>
        </authorList>
    </citation>
    <scope>NUCLEOTIDE SEQUENCE</scope>
</reference>
<dbReference type="PANTHER" id="PTHR12895">
    <property type="entry name" value="DYMECLIN"/>
    <property type="match status" value="1"/>
</dbReference>
<organism evidence="5">
    <name type="scientific">Culex pipiens</name>
    <name type="common">House mosquito</name>
    <dbReference type="NCBI Taxonomy" id="7175"/>
    <lineage>
        <taxon>Eukaryota</taxon>
        <taxon>Metazoa</taxon>
        <taxon>Ecdysozoa</taxon>
        <taxon>Arthropoda</taxon>
        <taxon>Hexapoda</taxon>
        <taxon>Insecta</taxon>
        <taxon>Pterygota</taxon>
        <taxon>Neoptera</taxon>
        <taxon>Endopterygota</taxon>
        <taxon>Diptera</taxon>
        <taxon>Nematocera</taxon>
        <taxon>Culicoidea</taxon>
        <taxon>Culicidae</taxon>
        <taxon>Culicinae</taxon>
        <taxon>Culicini</taxon>
        <taxon>Culex</taxon>
        <taxon>Culex</taxon>
    </lineage>
</organism>
<dbReference type="GO" id="GO:0007030">
    <property type="term" value="P:Golgi organization"/>
    <property type="evidence" value="ECO:0007669"/>
    <property type="project" value="TreeGrafter"/>
</dbReference>
<comment type="similarity">
    <text evidence="1">Belongs to the dymeclin family.</text>
</comment>
<dbReference type="Pfam" id="PF09742">
    <property type="entry name" value="Dymeclin"/>
    <property type="match status" value="1"/>
</dbReference>
<dbReference type="PANTHER" id="PTHR12895:SF9">
    <property type="entry name" value="DYMECLIN"/>
    <property type="match status" value="1"/>
</dbReference>
<keyword evidence="4" id="KW-0449">Lipoprotein</keyword>
<proteinExistence type="inferred from homology"/>
<evidence type="ECO:0000256" key="1">
    <source>
        <dbReference type="ARBA" id="ARBA00010603"/>
    </source>
</evidence>
<dbReference type="AlphaFoldDB" id="A0A8D8FS66"/>
<name>A0A8D8FS66_CULPI</name>
<accession>A0A8D8FS66</accession>
<evidence type="ECO:0000313" key="5">
    <source>
        <dbReference type="EMBL" id="CAG6480778.1"/>
    </source>
</evidence>
<dbReference type="EMBL" id="HBUE01089278">
    <property type="protein sequence ID" value="CAG6480778.1"/>
    <property type="molecule type" value="Transcribed_RNA"/>
</dbReference>